<dbReference type="Proteomes" id="UP000298663">
    <property type="component" value="Unassembled WGS sequence"/>
</dbReference>
<gene>
    <name evidence="2" type="ORF">L596_015928</name>
</gene>
<feature type="transmembrane region" description="Helical" evidence="1">
    <location>
        <begin position="63"/>
        <end position="83"/>
    </location>
</feature>
<evidence type="ECO:0000313" key="2">
    <source>
        <dbReference type="EMBL" id="TKR82160.1"/>
    </source>
</evidence>
<keyword evidence="1" id="KW-1133">Transmembrane helix</keyword>
<comment type="caution">
    <text evidence="2">The sequence shown here is derived from an EMBL/GenBank/DDBJ whole genome shotgun (WGS) entry which is preliminary data.</text>
</comment>
<keyword evidence="3" id="KW-1185">Reference proteome</keyword>
<proteinExistence type="predicted"/>
<sequence length="149" mass="16760">MILSWTYEYNIYMAFQMAFFNISIPGEVPTSIRTIIISITVCYLVIIALYCRKVGNSGPASRNNFFAIIAGVASVYIICWMIPKILAFVFNGKEFGELSQHMAVFGEYASAVLNFFVYGVAHKELRKRMKNVFCRKPIIVAPASAVTAY</sequence>
<reference evidence="2 3" key="1">
    <citation type="journal article" date="2015" name="Genome Biol.">
        <title>Comparative genomics of Steinernema reveals deeply conserved gene regulatory networks.</title>
        <authorList>
            <person name="Dillman A.R."/>
            <person name="Macchietto M."/>
            <person name="Porter C.F."/>
            <person name="Rogers A."/>
            <person name="Williams B."/>
            <person name="Antoshechkin I."/>
            <person name="Lee M.M."/>
            <person name="Goodwin Z."/>
            <person name="Lu X."/>
            <person name="Lewis E.E."/>
            <person name="Goodrich-Blair H."/>
            <person name="Stock S.P."/>
            <person name="Adams B.J."/>
            <person name="Sternberg P.W."/>
            <person name="Mortazavi A."/>
        </authorList>
    </citation>
    <scope>NUCLEOTIDE SEQUENCE [LARGE SCALE GENOMIC DNA]</scope>
    <source>
        <strain evidence="2 3">ALL</strain>
    </source>
</reference>
<keyword evidence="1" id="KW-0812">Transmembrane</keyword>
<dbReference type="EMBL" id="AZBU02000004">
    <property type="protein sequence ID" value="TKR82160.1"/>
    <property type="molecule type" value="Genomic_DNA"/>
</dbReference>
<dbReference type="InterPro" id="IPR019424">
    <property type="entry name" value="7TM_GPCR_Srsx"/>
</dbReference>
<feature type="transmembrane region" description="Helical" evidence="1">
    <location>
        <begin position="103"/>
        <end position="121"/>
    </location>
</feature>
<organism evidence="2 3">
    <name type="scientific">Steinernema carpocapsae</name>
    <name type="common">Entomopathogenic nematode</name>
    <dbReference type="NCBI Taxonomy" id="34508"/>
    <lineage>
        <taxon>Eukaryota</taxon>
        <taxon>Metazoa</taxon>
        <taxon>Ecdysozoa</taxon>
        <taxon>Nematoda</taxon>
        <taxon>Chromadorea</taxon>
        <taxon>Rhabditida</taxon>
        <taxon>Tylenchina</taxon>
        <taxon>Panagrolaimomorpha</taxon>
        <taxon>Strongyloidoidea</taxon>
        <taxon>Steinernematidae</taxon>
        <taxon>Steinernema</taxon>
    </lineage>
</organism>
<name>A0A4U5NHE5_STECR</name>
<dbReference type="Pfam" id="PF10320">
    <property type="entry name" value="7TM_GPCR_Srsx"/>
    <property type="match status" value="1"/>
</dbReference>
<evidence type="ECO:0008006" key="4">
    <source>
        <dbReference type="Google" id="ProtNLM"/>
    </source>
</evidence>
<protein>
    <recommendedName>
        <fullName evidence="4">G-protein coupled receptors family 1 profile domain-containing protein</fullName>
    </recommendedName>
</protein>
<dbReference type="AlphaFoldDB" id="A0A4U5NHE5"/>
<keyword evidence="1" id="KW-0472">Membrane</keyword>
<evidence type="ECO:0000313" key="3">
    <source>
        <dbReference type="Proteomes" id="UP000298663"/>
    </source>
</evidence>
<dbReference type="OrthoDB" id="10552950at2759"/>
<feature type="transmembrane region" description="Helical" evidence="1">
    <location>
        <begin position="30"/>
        <end position="51"/>
    </location>
</feature>
<accession>A0A4U5NHE5</accession>
<dbReference type="Gene3D" id="1.20.1070.10">
    <property type="entry name" value="Rhodopsin 7-helix transmembrane proteins"/>
    <property type="match status" value="1"/>
</dbReference>
<evidence type="ECO:0000256" key="1">
    <source>
        <dbReference type="SAM" id="Phobius"/>
    </source>
</evidence>
<reference evidence="2 3" key="2">
    <citation type="journal article" date="2019" name="G3 (Bethesda)">
        <title>Hybrid Assembly of the Genome of the Entomopathogenic Nematode Steinernema carpocapsae Identifies the X-Chromosome.</title>
        <authorList>
            <person name="Serra L."/>
            <person name="Macchietto M."/>
            <person name="Macias-Munoz A."/>
            <person name="McGill C.J."/>
            <person name="Rodriguez I.M."/>
            <person name="Rodriguez B."/>
            <person name="Murad R."/>
            <person name="Mortazavi A."/>
        </authorList>
    </citation>
    <scope>NUCLEOTIDE SEQUENCE [LARGE SCALE GENOMIC DNA]</scope>
    <source>
        <strain evidence="2 3">ALL</strain>
    </source>
</reference>
<dbReference type="SUPFAM" id="SSF81321">
    <property type="entry name" value="Family A G protein-coupled receptor-like"/>
    <property type="match status" value="1"/>
</dbReference>